<evidence type="ECO:0000256" key="1">
    <source>
        <dbReference type="SAM" id="MobiDB-lite"/>
    </source>
</evidence>
<dbReference type="InterPro" id="IPR043502">
    <property type="entry name" value="DNA/RNA_pol_sf"/>
</dbReference>
<evidence type="ECO:0000313" key="2">
    <source>
        <dbReference type="EMBL" id="KAF5443872.1"/>
    </source>
</evidence>
<evidence type="ECO:0008006" key="4">
    <source>
        <dbReference type="Google" id="ProtNLM"/>
    </source>
</evidence>
<dbReference type="AlphaFoldDB" id="A0A833WT03"/>
<gene>
    <name evidence="2" type="ORF">F2P56_036396</name>
</gene>
<dbReference type="Gramene" id="Jr16_17220_p1">
    <property type="protein sequence ID" value="cds.Jr16_17220_p1"/>
    <property type="gene ID" value="Jr16_17220"/>
</dbReference>
<dbReference type="Proteomes" id="UP000619265">
    <property type="component" value="Unassembled WGS sequence"/>
</dbReference>
<reference evidence="2" key="2">
    <citation type="submission" date="2020-03" db="EMBL/GenBank/DDBJ databases">
        <title>Walnut 2.0.</title>
        <authorList>
            <person name="Marrano A."/>
            <person name="Britton M."/>
            <person name="Zimin A.V."/>
            <person name="Zaini P.A."/>
            <person name="Workman R."/>
            <person name="Puiu D."/>
            <person name="Bianco L."/>
            <person name="Allen B.J."/>
            <person name="Troggio M."/>
            <person name="Leslie C.A."/>
            <person name="Timp W."/>
            <person name="Dendekar A."/>
            <person name="Salzberg S.L."/>
            <person name="Neale D.B."/>
        </authorList>
    </citation>
    <scope>NUCLEOTIDE SEQUENCE</scope>
    <source>
        <tissue evidence="2">Leaves</tissue>
    </source>
</reference>
<protein>
    <recommendedName>
        <fullName evidence="4">Secreted RxLR effector protein 161-like</fullName>
    </recommendedName>
</protein>
<sequence>MVGAKPLSCPTTSGPKLSSEDSELLSDPTEYRRVVGALQYYTISPPDIAYAVNQLCQFMHNPREPHWIAIKRVLCYLKDSIDYGLYFTPGDVNLQAYYDFNWAGNPDDRRSTTGYGIFLGQNLITWTAKKQPIVSKSSTEAEYRSLAMLLLKYIGSGCS</sequence>
<evidence type="ECO:0000313" key="3">
    <source>
        <dbReference type="Proteomes" id="UP000619265"/>
    </source>
</evidence>
<dbReference type="SUPFAM" id="SSF56672">
    <property type="entry name" value="DNA/RNA polymerases"/>
    <property type="match status" value="1"/>
</dbReference>
<dbReference type="CDD" id="cd09272">
    <property type="entry name" value="RNase_HI_RT_Ty1"/>
    <property type="match status" value="1"/>
</dbReference>
<dbReference type="PANTHER" id="PTHR11439:SF500">
    <property type="entry name" value="RNA-DIRECTED DNA POLYMERASE"/>
    <property type="match status" value="1"/>
</dbReference>
<reference evidence="2" key="1">
    <citation type="submission" date="2015-10" db="EMBL/GenBank/DDBJ databases">
        <authorList>
            <person name="Martinez-Garcia P.J."/>
            <person name="Crepeau M.W."/>
            <person name="Puiu D."/>
            <person name="Gonzalez-Ibeas D."/>
            <person name="Whalen J."/>
            <person name="Stevens K."/>
            <person name="Paul R."/>
            <person name="Butterfield T."/>
            <person name="Britton M."/>
            <person name="Reagan R."/>
            <person name="Chakraborty S."/>
            <person name="Walawage S.L."/>
            <person name="Vasquez-Gross H.A."/>
            <person name="Cardeno C."/>
            <person name="Famula R."/>
            <person name="Pratt K."/>
            <person name="Kuruganti S."/>
            <person name="Aradhya M.K."/>
            <person name="Leslie C.A."/>
            <person name="Dandekar A.M."/>
            <person name="Salzberg S.L."/>
            <person name="Wegrzyn J.L."/>
            <person name="Langley C.H."/>
            <person name="Neale D.B."/>
        </authorList>
    </citation>
    <scope>NUCLEOTIDE SEQUENCE</scope>
    <source>
        <tissue evidence="2">Leaves</tissue>
    </source>
</reference>
<dbReference type="PANTHER" id="PTHR11439">
    <property type="entry name" value="GAG-POL-RELATED RETROTRANSPOSON"/>
    <property type="match status" value="1"/>
</dbReference>
<feature type="region of interest" description="Disordered" evidence="1">
    <location>
        <begin position="1"/>
        <end position="23"/>
    </location>
</feature>
<organism evidence="2 3">
    <name type="scientific">Juglans regia</name>
    <name type="common">English walnut</name>
    <dbReference type="NCBI Taxonomy" id="51240"/>
    <lineage>
        <taxon>Eukaryota</taxon>
        <taxon>Viridiplantae</taxon>
        <taxon>Streptophyta</taxon>
        <taxon>Embryophyta</taxon>
        <taxon>Tracheophyta</taxon>
        <taxon>Spermatophyta</taxon>
        <taxon>Magnoliopsida</taxon>
        <taxon>eudicotyledons</taxon>
        <taxon>Gunneridae</taxon>
        <taxon>Pentapetalae</taxon>
        <taxon>rosids</taxon>
        <taxon>fabids</taxon>
        <taxon>Fagales</taxon>
        <taxon>Juglandaceae</taxon>
        <taxon>Juglans</taxon>
    </lineage>
</organism>
<accession>A0A833WT03</accession>
<comment type="caution">
    <text evidence="2">The sequence shown here is derived from an EMBL/GenBank/DDBJ whole genome shotgun (WGS) entry which is preliminary data.</text>
</comment>
<dbReference type="EMBL" id="LIHL02000016">
    <property type="protein sequence ID" value="KAF5443872.1"/>
    <property type="molecule type" value="Genomic_DNA"/>
</dbReference>
<proteinExistence type="predicted"/>
<name>A0A833WT03_JUGRE</name>